<reference evidence="3 4" key="1">
    <citation type="submission" date="2024-05" db="EMBL/GenBank/DDBJ databases">
        <title>Haplotype-resolved chromosome-level genome assembly of Huyou (Citrus changshanensis).</title>
        <authorList>
            <person name="Miao C."/>
            <person name="Chen W."/>
            <person name="Wu Y."/>
            <person name="Wang L."/>
            <person name="Zhao S."/>
            <person name="Grierson D."/>
            <person name="Xu C."/>
            <person name="Chen K."/>
        </authorList>
    </citation>
    <scope>NUCLEOTIDE SEQUENCE [LARGE SCALE GENOMIC DNA]</scope>
    <source>
        <strain evidence="3">01-14</strain>
        <tissue evidence="3">Leaf</tissue>
    </source>
</reference>
<comment type="similarity">
    <text evidence="1">Belongs to the UDP-glycosyltransferase family.</text>
</comment>
<keyword evidence="2" id="KW-0328">Glycosyltransferase</keyword>
<sequence>MGSLNKPHAVKLLAKLNNPPLTCIVSDGLTTFTIKAAKELRIPEVQFYATSVFGFMAHLSFGELIQKGLVPFKVRPDLVAAGNPAMLPREYCEEIRDRGLFSMSSRGTGMEINQNVKRDEVKVLVRGMMEGDKGKPIKCMALGWKKKAEAATYIGDHLTRI</sequence>
<comment type="caution">
    <text evidence="3">The sequence shown here is derived from an EMBL/GenBank/DDBJ whole genome shotgun (WGS) entry which is preliminary data.</text>
</comment>
<evidence type="ECO:0000256" key="1">
    <source>
        <dbReference type="ARBA" id="ARBA00009995"/>
    </source>
</evidence>
<gene>
    <name evidence="3" type="ORF">WN944_021591</name>
</gene>
<protein>
    <submittedName>
        <fullName evidence="3">Uncharacterized protein</fullName>
    </submittedName>
</protein>
<proteinExistence type="inferred from homology"/>
<dbReference type="GO" id="GO:0080044">
    <property type="term" value="F:quercetin 7-O-glucosyltransferase activity"/>
    <property type="evidence" value="ECO:0007669"/>
    <property type="project" value="TreeGrafter"/>
</dbReference>
<dbReference type="GO" id="GO:0080043">
    <property type="term" value="F:quercetin 3-O-glucosyltransferase activity"/>
    <property type="evidence" value="ECO:0007669"/>
    <property type="project" value="TreeGrafter"/>
</dbReference>
<keyword evidence="4" id="KW-1185">Reference proteome</keyword>
<evidence type="ECO:0000313" key="3">
    <source>
        <dbReference type="EMBL" id="KAK9228637.1"/>
    </source>
</evidence>
<evidence type="ECO:0000256" key="2">
    <source>
        <dbReference type="ARBA" id="ARBA00022676"/>
    </source>
</evidence>
<dbReference type="PANTHER" id="PTHR11926:SF774">
    <property type="entry name" value="UDP-GLYCOSYLTRANSFERASE 85A1-RELATED"/>
    <property type="match status" value="1"/>
</dbReference>
<keyword evidence="2" id="KW-0808">Transferase</keyword>
<dbReference type="PANTHER" id="PTHR11926">
    <property type="entry name" value="GLUCOSYL/GLUCURONOSYL TRANSFERASES"/>
    <property type="match status" value="1"/>
</dbReference>
<dbReference type="AlphaFoldDB" id="A0AAP0N002"/>
<name>A0AAP0N002_9ROSI</name>
<dbReference type="Proteomes" id="UP001428341">
    <property type="component" value="Unassembled WGS sequence"/>
</dbReference>
<organism evidence="3 4">
    <name type="scientific">Citrus x changshan-huyou</name>
    <dbReference type="NCBI Taxonomy" id="2935761"/>
    <lineage>
        <taxon>Eukaryota</taxon>
        <taxon>Viridiplantae</taxon>
        <taxon>Streptophyta</taxon>
        <taxon>Embryophyta</taxon>
        <taxon>Tracheophyta</taxon>
        <taxon>Spermatophyta</taxon>
        <taxon>Magnoliopsida</taxon>
        <taxon>eudicotyledons</taxon>
        <taxon>Gunneridae</taxon>
        <taxon>Pentapetalae</taxon>
        <taxon>rosids</taxon>
        <taxon>malvids</taxon>
        <taxon>Sapindales</taxon>
        <taxon>Rutaceae</taxon>
        <taxon>Aurantioideae</taxon>
        <taxon>Citrus</taxon>
    </lineage>
</organism>
<evidence type="ECO:0000313" key="4">
    <source>
        <dbReference type="Proteomes" id="UP001428341"/>
    </source>
</evidence>
<dbReference type="EMBL" id="JBCGBO010000001">
    <property type="protein sequence ID" value="KAK9228637.1"/>
    <property type="molecule type" value="Genomic_DNA"/>
</dbReference>
<dbReference type="SUPFAM" id="SSF53756">
    <property type="entry name" value="UDP-Glycosyltransferase/glycogen phosphorylase"/>
    <property type="match status" value="1"/>
</dbReference>
<accession>A0AAP0N002</accession>
<dbReference type="Gene3D" id="3.40.50.2000">
    <property type="entry name" value="Glycogen Phosphorylase B"/>
    <property type="match status" value="2"/>
</dbReference>